<feature type="chain" id="PRO_5006605010" description="PepSY domain-containing protein" evidence="1">
    <location>
        <begin position="22"/>
        <end position="103"/>
    </location>
</feature>
<sequence>MKAALAIFGLLCCLGSLVAAASEGDHDAAKRLRDAGNIVPLEMILEDARGRHGGRVIEIELEREHGVYVYEVEFVDEQGAVHEYYYDAGDGRFLREKQGETEH</sequence>
<gene>
    <name evidence="3" type="ORF">Tel_13425</name>
</gene>
<protein>
    <recommendedName>
        <fullName evidence="2">PepSY domain-containing protein</fullName>
    </recommendedName>
</protein>
<evidence type="ECO:0000256" key="1">
    <source>
        <dbReference type="SAM" id="SignalP"/>
    </source>
</evidence>
<dbReference type="InterPro" id="IPR025711">
    <property type="entry name" value="PepSY"/>
</dbReference>
<dbReference type="STRING" id="1748243.Tel_13425"/>
<keyword evidence="1" id="KW-0732">Signal</keyword>
<dbReference type="KEGG" id="tee:Tel_13425"/>
<evidence type="ECO:0000259" key="2">
    <source>
        <dbReference type="Pfam" id="PF03413"/>
    </source>
</evidence>
<accession>A0A0S2TFZ9</accession>
<dbReference type="AlphaFoldDB" id="A0A0S2TFZ9"/>
<feature type="domain" description="PepSY" evidence="2">
    <location>
        <begin position="40"/>
        <end position="96"/>
    </location>
</feature>
<proteinExistence type="predicted"/>
<evidence type="ECO:0000313" key="4">
    <source>
        <dbReference type="Proteomes" id="UP000055136"/>
    </source>
</evidence>
<feature type="signal peptide" evidence="1">
    <location>
        <begin position="1"/>
        <end position="21"/>
    </location>
</feature>
<keyword evidence="4" id="KW-1185">Reference proteome</keyword>
<reference evidence="3" key="1">
    <citation type="submission" date="2015-10" db="EMBL/GenBank/DDBJ databases">
        <title>Description of Candidatus Tenderia electrophaga gen. nov, sp. nov., an Uncultivated Electroautotroph from a Biocathode Enrichment.</title>
        <authorList>
            <person name="Eddie B.J."/>
            <person name="Malanoski A.P."/>
            <person name="Wang Z."/>
            <person name="Hall R.J."/>
            <person name="Oh S.D."/>
            <person name="Heiner C."/>
            <person name="Lin B."/>
            <person name="Strycharz-Glaven S.M."/>
        </authorList>
    </citation>
    <scope>NUCLEOTIDE SEQUENCE [LARGE SCALE GENOMIC DNA]</scope>
    <source>
        <strain evidence="3">NRL1</strain>
    </source>
</reference>
<evidence type="ECO:0000313" key="3">
    <source>
        <dbReference type="EMBL" id="ALP54051.1"/>
    </source>
</evidence>
<dbReference type="Pfam" id="PF03413">
    <property type="entry name" value="PepSY"/>
    <property type="match status" value="1"/>
</dbReference>
<dbReference type="EMBL" id="CP013099">
    <property type="protein sequence ID" value="ALP54051.1"/>
    <property type="molecule type" value="Genomic_DNA"/>
</dbReference>
<organism evidence="3 4">
    <name type="scientific">Candidatus Tenderia electrophaga</name>
    <dbReference type="NCBI Taxonomy" id="1748243"/>
    <lineage>
        <taxon>Bacteria</taxon>
        <taxon>Pseudomonadati</taxon>
        <taxon>Pseudomonadota</taxon>
        <taxon>Gammaproteobacteria</taxon>
        <taxon>Candidatus Tenderiales</taxon>
        <taxon>Candidatus Tenderiaceae</taxon>
        <taxon>Candidatus Tenderia</taxon>
    </lineage>
</organism>
<dbReference type="Gene3D" id="3.10.450.40">
    <property type="match status" value="1"/>
</dbReference>
<name>A0A0S2TFZ9_9GAMM</name>
<dbReference type="Proteomes" id="UP000055136">
    <property type="component" value="Chromosome"/>
</dbReference>